<dbReference type="InterPro" id="IPR025460">
    <property type="entry name" value="DUF4280"/>
</dbReference>
<dbReference type="Pfam" id="PF14107">
    <property type="entry name" value="DUF4280"/>
    <property type="match status" value="1"/>
</dbReference>
<accession>A0A7H4PBD0</accession>
<evidence type="ECO:0000313" key="2">
    <source>
        <dbReference type="Proteomes" id="UP000254571"/>
    </source>
</evidence>
<organism evidence="1 2">
    <name type="scientific">Klebsiella grimontii</name>
    <dbReference type="NCBI Taxonomy" id="2058152"/>
    <lineage>
        <taxon>Bacteria</taxon>
        <taxon>Pseudomonadati</taxon>
        <taxon>Pseudomonadota</taxon>
        <taxon>Gammaproteobacteria</taxon>
        <taxon>Enterobacterales</taxon>
        <taxon>Enterobacteriaceae</taxon>
        <taxon>Klebsiella/Raoultella group</taxon>
        <taxon>Klebsiella</taxon>
    </lineage>
</organism>
<evidence type="ECO:0000313" key="1">
    <source>
        <dbReference type="EMBL" id="STW09745.1"/>
    </source>
</evidence>
<reference evidence="1 2" key="1">
    <citation type="submission" date="2018-06" db="EMBL/GenBank/DDBJ databases">
        <authorList>
            <consortium name="Pathogen Informatics"/>
            <person name="Doyle S."/>
        </authorList>
    </citation>
    <scope>NUCLEOTIDE SEQUENCE [LARGE SCALE GENOMIC DNA]</scope>
    <source>
        <strain evidence="1 2">NCTC9149</strain>
    </source>
</reference>
<sequence>MLNVLLTSRTLVSNMPMANIMDNKPFVNILPFGICKQYRQPDGGRRYRRSAWGIDADALYSDNARAVDARLTHGAGGEYTRPHRPVTVDVHMGRRDSDSFSWADDDGRGVML</sequence>
<dbReference type="EMBL" id="UGMX01000002">
    <property type="protein sequence ID" value="STW09745.1"/>
    <property type="molecule type" value="Genomic_DNA"/>
</dbReference>
<protein>
    <submittedName>
        <fullName evidence="1">Uncharacterized protein</fullName>
    </submittedName>
</protein>
<comment type="caution">
    <text evidence="1">The sequence shown here is derived from an EMBL/GenBank/DDBJ whole genome shotgun (WGS) entry which is preliminary data.</text>
</comment>
<proteinExistence type="predicted"/>
<dbReference type="Proteomes" id="UP000254571">
    <property type="component" value="Unassembled WGS sequence"/>
</dbReference>
<gene>
    <name evidence="1" type="ORF">NCTC9149_06247</name>
</gene>
<dbReference type="AlphaFoldDB" id="A0A7H4PBD0"/>
<name>A0A7H4PBD0_9ENTR</name>